<feature type="compositionally biased region" description="Low complexity" evidence="4">
    <location>
        <begin position="9"/>
        <end position="19"/>
    </location>
</feature>
<protein>
    <submittedName>
        <fullName evidence="7">GNAT family N-acetyltransferase</fullName>
    </submittedName>
</protein>
<reference evidence="7" key="1">
    <citation type="submission" date="2024-05" db="EMBL/GenBank/DDBJ databases">
        <authorList>
            <person name="Cai S.Y."/>
            <person name="Jin L.M."/>
            <person name="Li H.R."/>
        </authorList>
    </citation>
    <scope>NUCLEOTIDE SEQUENCE</scope>
    <source>
        <strain evidence="7">A5-74</strain>
    </source>
</reference>
<dbReference type="InterPro" id="IPR041380">
    <property type="entry name" value="Acetyltransf_17"/>
</dbReference>
<feature type="active site" description="Proton acceptor; via carboxylate" evidence="3">
    <location>
        <position position="429"/>
    </location>
</feature>
<dbReference type="EMBL" id="CP159218">
    <property type="protein sequence ID" value="XCG62471.1"/>
    <property type="molecule type" value="Genomic_DNA"/>
</dbReference>
<feature type="active site" description="Proton donor" evidence="3">
    <location>
        <position position="143"/>
    </location>
</feature>
<dbReference type="HAMAP" id="MF_01812">
    <property type="entry name" value="Eis"/>
    <property type="match status" value="1"/>
</dbReference>
<dbReference type="SUPFAM" id="SSF55718">
    <property type="entry name" value="SCP-like"/>
    <property type="match status" value="1"/>
</dbReference>
<feature type="domain" description="Enhanced intracellular survival protein" evidence="5">
    <location>
        <begin position="325"/>
        <end position="426"/>
    </location>
</feature>
<dbReference type="InterPro" id="IPR016181">
    <property type="entry name" value="Acyl_CoA_acyltransferase"/>
</dbReference>
<dbReference type="InterPro" id="IPR022902">
    <property type="entry name" value="NAcTrfase_Eis"/>
</dbReference>
<dbReference type="SUPFAM" id="SSF55729">
    <property type="entry name" value="Acyl-CoA N-acyltransferases (Nat)"/>
    <property type="match status" value="1"/>
</dbReference>
<dbReference type="Gene3D" id="3.40.630.30">
    <property type="match status" value="2"/>
</dbReference>
<gene>
    <name evidence="7" type="ORF">ABLG96_14590</name>
</gene>
<sequence length="429" mass="46441">MPAAKKPTRPSARSAPAAPHLLEPKLTRVTARSHRAFHEAIARGFQEPIRPEVTELDKKLAEHDRFFGFTVDGRWIATCGSFTRTLTVPGGAAIPVAAVTNVTVQGPFHRRGLLRRMMQHQLEDVAARGESLSVLWASEASIYGRFGYAPAASRSKLSGTSARLQFLPGVSPAGSVDEVDQQTFLDAAVPLHAAWRSNRPGNLDRPGSWWDHALFDAEFHRDGAGELRHLLHFDQAGDVDGYATYRFKGDWSATGPDGEIRIGELAAGDTQAYAGLWRYLLDVDLARSFTLNGAPVDAPLRHLVTDARAIRTEISDNLYLRVVDVAAALAARTYRTDFDVVLQVSDPLLAGNNGRFRVRGGPAGATVTRARGAADLELGILELGAVYLGGVSLELLHRSGRIREHTPGSASATSLAFGSDLAPFCPDHF</sequence>
<evidence type="ECO:0000256" key="1">
    <source>
        <dbReference type="ARBA" id="ARBA00022679"/>
    </source>
</evidence>
<keyword evidence="2 3" id="KW-0012">Acyltransferase</keyword>
<dbReference type="Pfam" id="PF13527">
    <property type="entry name" value="Acetyltransf_9"/>
    <property type="match status" value="1"/>
</dbReference>
<evidence type="ECO:0000256" key="2">
    <source>
        <dbReference type="ARBA" id="ARBA00023315"/>
    </source>
</evidence>
<dbReference type="Pfam" id="PF13530">
    <property type="entry name" value="SCP2_2"/>
    <property type="match status" value="1"/>
</dbReference>
<dbReference type="InterPro" id="IPR025559">
    <property type="entry name" value="Eis_dom"/>
</dbReference>
<dbReference type="RefSeq" id="WP_353648086.1">
    <property type="nucleotide sequence ID" value="NZ_CP159218.1"/>
</dbReference>
<keyword evidence="1 3" id="KW-0808">Transferase</keyword>
<evidence type="ECO:0000256" key="3">
    <source>
        <dbReference type="HAMAP-Rule" id="MF_01812"/>
    </source>
</evidence>
<dbReference type="NCBIfam" id="NF002367">
    <property type="entry name" value="PRK01346.1-4"/>
    <property type="match status" value="1"/>
</dbReference>
<feature type="region of interest" description="Disordered" evidence="4">
    <location>
        <begin position="1"/>
        <end position="21"/>
    </location>
</feature>
<feature type="binding site" evidence="3">
    <location>
        <begin position="110"/>
        <end position="115"/>
    </location>
    <ligand>
        <name>acetyl-CoA</name>
        <dbReference type="ChEBI" id="CHEBI:57288"/>
    </ligand>
</feature>
<dbReference type="GO" id="GO:0034069">
    <property type="term" value="F:aminoglycoside N-acetyltransferase activity"/>
    <property type="evidence" value="ECO:0007669"/>
    <property type="project" value="TreeGrafter"/>
</dbReference>
<name>A0AAU8DL31_9ACTN</name>
<proteinExistence type="inferred from homology"/>
<comment type="subunit">
    <text evidence="3">Homohexamer; trimer of dimers.</text>
</comment>
<evidence type="ECO:0000313" key="7">
    <source>
        <dbReference type="EMBL" id="XCG62471.1"/>
    </source>
</evidence>
<comment type="similarity">
    <text evidence="3">Belongs to the acetyltransferase Eis family.</text>
</comment>
<organism evidence="7">
    <name type="scientific">Nakamurella sp. A5-74</name>
    <dbReference type="NCBI Taxonomy" id="3158264"/>
    <lineage>
        <taxon>Bacteria</taxon>
        <taxon>Bacillati</taxon>
        <taxon>Actinomycetota</taxon>
        <taxon>Actinomycetes</taxon>
        <taxon>Nakamurellales</taxon>
        <taxon>Nakamurellaceae</taxon>
        <taxon>Nakamurella</taxon>
    </lineage>
</organism>
<feature type="domain" description="Eis-like acetyltransferase" evidence="6">
    <location>
        <begin position="201"/>
        <end position="313"/>
    </location>
</feature>
<accession>A0AAU8DL31</accession>
<feature type="binding site" evidence="3">
    <location>
        <begin position="102"/>
        <end position="104"/>
    </location>
    <ligand>
        <name>acetyl-CoA</name>
        <dbReference type="ChEBI" id="CHEBI:57288"/>
    </ligand>
</feature>
<feature type="binding site" evidence="3">
    <location>
        <begin position="138"/>
        <end position="139"/>
    </location>
    <ligand>
        <name>acetyl-CoA</name>
        <dbReference type="ChEBI" id="CHEBI:57288"/>
    </ligand>
</feature>
<evidence type="ECO:0000256" key="4">
    <source>
        <dbReference type="SAM" id="MobiDB-lite"/>
    </source>
</evidence>
<dbReference type="InterPro" id="IPR051554">
    <property type="entry name" value="Acetyltransferase_Eis"/>
</dbReference>
<dbReference type="AlphaFoldDB" id="A0AAU8DL31"/>
<evidence type="ECO:0000259" key="5">
    <source>
        <dbReference type="Pfam" id="PF13530"/>
    </source>
</evidence>
<dbReference type="InterPro" id="IPR036527">
    <property type="entry name" value="SCP2_sterol-bd_dom_sf"/>
</dbReference>
<dbReference type="PANTHER" id="PTHR37817">
    <property type="entry name" value="N-ACETYLTRANSFERASE EIS"/>
    <property type="match status" value="1"/>
</dbReference>
<dbReference type="Pfam" id="PF17668">
    <property type="entry name" value="Acetyltransf_17"/>
    <property type="match status" value="1"/>
</dbReference>
<dbReference type="PANTHER" id="PTHR37817:SF1">
    <property type="entry name" value="N-ACETYLTRANSFERASE EIS"/>
    <property type="match status" value="1"/>
</dbReference>
<dbReference type="Gene3D" id="3.30.1050.10">
    <property type="entry name" value="SCP2 sterol-binding domain"/>
    <property type="match status" value="1"/>
</dbReference>
<evidence type="ECO:0000259" key="6">
    <source>
        <dbReference type="Pfam" id="PF17668"/>
    </source>
</evidence>
<dbReference type="GO" id="GO:0030649">
    <property type="term" value="P:aminoglycoside antibiotic catabolic process"/>
    <property type="evidence" value="ECO:0007669"/>
    <property type="project" value="TreeGrafter"/>
</dbReference>